<evidence type="ECO:0000313" key="1">
    <source>
        <dbReference type="EMBL" id="QHU11561.1"/>
    </source>
</evidence>
<protein>
    <submittedName>
        <fullName evidence="1">Uncharacterized protein</fullName>
    </submittedName>
</protein>
<accession>A0A6C0K342</accession>
<dbReference type="EMBL" id="MN740786">
    <property type="protein sequence ID" value="QHU11561.1"/>
    <property type="molecule type" value="Genomic_DNA"/>
</dbReference>
<organism evidence="1">
    <name type="scientific">viral metagenome</name>
    <dbReference type="NCBI Taxonomy" id="1070528"/>
    <lineage>
        <taxon>unclassified sequences</taxon>
        <taxon>metagenomes</taxon>
        <taxon>organismal metagenomes</taxon>
    </lineage>
</organism>
<name>A0A6C0K342_9ZZZZ</name>
<proteinExistence type="predicted"/>
<sequence length="172" mass="19005">MTSFTSYRPIRLSKIEPFRVSEFVNPSVNTNFQIQKAVQLENNSNHFNAISLPRPAPETNSTFRIQKKNNTNKNTISLPKPPADTSSSTFFQSSNFNPEFNTIDEECSSSVVSDLSADQAHGRLGTPLTNYLNNSSIKNTGSVTTPALSASKAMSVLQKLVQSRSCDLQSRR</sequence>
<dbReference type="AlphaFoldDB" id="A0A6C0K342"/>
<reference evidence="1" key="1">
    <citation type="journal article" date="2020" name="Nature">
        <title>Giant virus diversity and host interactions through global metagenomics.</title>
        <authorList>
            <person name="Schulz F."/>
            <person name="Roux S."/>
            <person name="Paez-Espino D."/>
            <person name="Jungbluth S."/>
            <person name="Walsh D.A."/>
            <person name="Denef V.J."/>
            <person name="McMahon K.D."/>
            <person name="Konstantinidis K.T."/>
            <person name="Eloe-Fadrosh E.A."/>
            <person name="Kyrpides N.C."/>
            <person name="Woyke T."/>
        </authorList>
    </citation>
    <scope>NUCLEOTIDE SEQUENCE</scope>
    <source>
        <strain evidence="1">GVMAG-S-1101169-75</strain>
    </source>
</reference>